<feature type="transmembrane region" description="Helical" evidence="8">
    <location>
        <begin position="97"/>
        <end position="116"/>
    </location>
</feature>
<keyword evidence="6 8" id="KW-1133">Transmembrane helix</keyword>
<evidence type="ECO:0000256" key="4">
    <source>
        <dbReference type="ARBA" id="ARBA00022519"/>
    </source>
</evidence>
<keyword evidence="2" id="KW-0813">Transport</keyword>
<dbReference type="PANTHER" id="PTHR43357:SF4">
    <property type="entry name" value="INNER MEMBRANE ABC TRANSPORTER PERMEASE PROTEIN YDCV"/>
    <property type="match status" value="1"/>
</dbReference>
<keyword evidence="4" id="KW-0997">Cell inner membrane</keyword>
<keyword evidence="7 8" id="KW-0472">Membrane</keyword>
<feature type="domain" description="ABC transmembrane type-1" evidence="9">
    <location>
        <begin position="59"/>
        <end position="261"/>
    </location>
</feature>
<dbReference type="EMBL" id="FNOS01000001">
    <property type="protein sequence ID" value="SDX41750.1"/>
    <property type="molecule type" value="Genomic_DNA"/>
</dbReference>
<feature type="transmembrane region" description="Helical" evidence="8">
    <location>
        <begin position="190"/>
        <end position="210"/>
    </location>
</feature>
<proteinExistence type="predicted"/>
<gene>
    <name evidence="10" type="ORF">SAMN04488081_0453</name>
</gene>
<evidence type="ECO:0000313" key="11">
    <source>
        <dbReference type="Proteomes" id="UP000198647"/>
    </source>
</evidence>
<sequence>MKLSARIKPWLLLTPALLFLLLPLYGLWSAFRLSVYPDGKLTGQVYVRLFSHSDFLLSFFYSLWIAAASTFLSLLIGWFFTRAFVPMLERTGGRLTVWLPMVFPHFVWAYLVLLLFQEGGLVSGLLPGNRAYANDPEGVGIILTYMGKEIPFVILMLLPVYLTRNRLYDDLTETLGGCWISKIRDAELPFVTPVLIETGIIIFAFTFSAYEVPALVGATFPEMLSILTFDWFYSGDWSERPLAFAAMVFLTTVIGLISLLLFHFINKMRRNITEGL</sequence>
<dbReference type="RefSeq" id="WP_076569319.1">
    <property type="nucleotide sequence ID" value="NZ_FNOS01000001.1"/>
</dbReference>
<feature type="transmembrane region" description="Helical" evidence="8">
    <location>
        <begin position="242"/>
        <end position="262"/>
    </location>
</feature>
<reference evidence="10 11" key="1">
    <citation type="submission" date="2016-10" db="EMBL/GenBank/DDBJ databases">
        <authorList>
            <person name="Varghese N."/>
            <person name="Submissions S."/>
        </authorList>
    </citation>
    <scope>NUCLEOTIDE SEQUENCE [LARGE SCALE GENOMIC DNA]</scope>
    <source>
        <strain evidence="10 11">DSM 20748</strain>
    </source>
</reference>
<dbReference type="PANTHER" id="PTHR43357">
    <property type="entry name" value="INNER MEMBRANE ABC TRANSPORTER PERMEASE PROTEIN YDCV"/>
    <property type="match status" value="1"/>
</dbReference>
<dbReference type="PROSITE" id="PS50928">
    <property type="entry name" value="ABC_TM1"/>
    <property type="match status" value="1"/>
</dbReference>
<evidence type="ECO:0000256" key="2">
    <source>
        <dbReference type="ARBA" id="ARBA00022448"/>
    </source>
</evidence>
<evidence type="ECO:0000256" key="8">
    <source>
        <dbReference type="SAM" id="Phobius"/>
    </source>
</evidence>
<evidence type="ECO:0000256" key="6">
    <source>
        <dbReference type="ARBA" id="ARBA00022989"/>
    </source>
</evidence>
<dbReference type="SUPFAM" id="SSF161098">
    <property type="entry name" value="MetI-like"/>
    <property type="match status" value="1"/>
</dbReference>
<comment type="subcellular location">
    <subcellularLocation>
        <location evidence="1">Cell inner membrane</location>
        <topology evidence="1">Multi-pass membrane protein</topology>
    </subcellularLocation>
</comment>
<feature type="transmembrane region" description="Helical" evidence="8">
    <location>
        <begin position="59"/>
        <end position="85"/>
    </location>
</feature>
<feature type="transmembrane region" description="Helical" evidence="8">
    <location>
        <begin position="139"/>
        <end position="162"/>
    </location>
</feature>
<dbReference type="Proteomes" id="UP000198647">
    <property type="component" value="Unassembled WGS sequence"/>
</dbReference>
<dbReference type="InterPro" id="IPR000515">
    <property type="entry name" value="MetI-like"/>
</dbReference>
<comment type="caution">
    <text evidence="10">The sequence shown here is derived from an EMBL/GenBank/DDBJ whole genome shotgun (WGS) entry which is preliminary data.</text>
</comment>
<name>A0A1H3BIG0_9BACI</name>
<protein>
    <submittedName>
        <fullName evidence="10">Spermidine/putrescine transport system permease protein</fullName>
    </submittedName>
</protein>
<dbReference type="CDD" id="cd06261">
    <property type="entry name" value="TM_PBP2"/>
    <property type="match status" value="1"/>
</dbReference>
<dbReference type="Gene3D" id="1.10.3720.10">
    <property type="entry name" value="MetI-like"/>
    <property type="match status" value="1"/>
</dbReference>
<keyword evidence="11" id="KW-1185">Reference proteome</keyword>
<evidence type="ECO:0000256" key="5">
    <source>
        <dbReference type="ARBA" id="ARBA00022692"/>
    </source>
</evidence>
<evidence type="ECO:0000313" key="10">
    <source>
        <dbReference type="EMBL" id="SDX41750.1"/>
    </source>
</evidence>
<accession>A0A1H3BIG0</accession>
<evidence type="ECO:0000256" key="7">
    <source>
        <dbReference type="ARBA" id="ARBA00023136"/>
    </source>
</evidence>
<organism evidence="10 11">
    <name type="scientific">Salimicrobium album</name>
    <dbReference type="NCBI Taxonomy" id="50717"/>
    <lineage>
        <taxon>Bacteria</taxon>
        <taxon>Bacillati</taxon>
        <taxon>Bacillota</taxon>
        <taxon>Bacilli</taxon>
        <taxon>Bacillales</taxon>
        <taxon>Bacillaceae</taxon>
        <taxon>Salimicrobium</taxon>
    </lineage>
</organism>
<evidence type="ECO:0000256" key="1">
    <source>
        <dbReference type="ARBA" id="ARBA00004429"/>
    </source>
</evidence>
<evidence type="ECO:0000256" key="3">
    <source>
        <dbReference type="ARBA" id="ARBA00022475"/>
    </source>
</evidence>
<evidence type="ECO:0000259" key="9">
    <source>
        <dbReference type="PROSITE" id="PS50928"/>
    </source>
</evidence>
<dbReference type="InterPro" id="IPR035906">
    <property type="entry name" value="MetI-like_sf"/>
</dbReference>
<keyword evidence="5 8" id="KW-0812">Transmembrane</keyword>
<keyword evidence="3" id="KW-1003">Cell membrane</keyword>